<dbReference type="Proteomes" id="UP001212841">
    <property type="component" value="Unassembled WGS sequence"/>
</dbReference>
<evidence type="ECO:0000313" key="2">
    <source>
        <dbReference type="Proteomes" id="UP001212841"/>
    </source>
</evidence>
<proteinExistence type="predicted"/>
<reference evidence="1" key="1">
    <citation type="submission" date="2020-05" db="EMBL/GenBank/DDBJ databases">
        <title>Phylogenomic resolution of chytrid fungi.</title>
        <authorList>
            <person name="Stajich J.E."/>
            <person name="Amses K."/>
            <person name="Simmons R."/>
            <person name="Seto K."/>
            <person name="Myers J."/>
            <person name="Bonds A."/>
            <person name="Quandt C.A."/>
            <person name="Barry K."/>
            <person name="Liu P."/>
            <person name="Grigoriev I."/>
            <person name="Longcore J.E."/>
            <person name="James T.Y."/>
        </authorList>
    </citation>
    <scope>NUCLEOTIDE SEQUENCE</scope>
    <source>
        <strain evidence="1">JEL0318</strain>
    </source>
</reference>
<sequence>MSTTSHTPLSLYRAFVRVHSKWPAQETRAIRLKDHILTRLRTEFRAPCESTQLPERIAVGERELVALRRMADGQVEKEDSPLRAFLPPRKVFGLLDSKTQEGLSEKNATNFDYFKAYLQGKFRRPE</sequence>
<dbReference type="EMBL" id="JADGJD010000424">
    <property type="protein sequence ID" value="KAJ3051192.1"/>
    <property type="molecule type" value="Genomic_DNA"/>
</dbReference>
<dbReference type="AlphaFoldDB" id="A0AAD5SIZ3"/>
<organism evidence="1 2">
    <name type="scientific">Rhizophlyctis rosea</name>
    <dbReference type="NCBI Taxonomy" id="64517"/>
    <lineage>
        <taxon>Eukaryota</taxon>
        <taxon>Fungi</taxon>
        <taxon>Fungi incertae sedis</taxon>
        <taxon>Chytridiomycota</taxon>
        <taxon>Chytridiomycota incertae sedis</taxon>
        <taxon>Chytridiomycetes</taxon>
        <taxon>Rhizophlyctidales</taxon>
        <taxon>Rhizophlyctidaceae</taxon>
        <taxon>Rhizophlyctis</taxon>
    </lineage>
</organism>
<evidence type="ECO:0000313" key="1">
    <source>
        <dbReference type="EMBL" id="KAJ3051192.1"/>
    </source>
</evidence>
<keyword evidence="2" id="KW-1185">Reference proteome</keyword>
<comment type="caution">
    <text evidence="1">The sequence shown here is derived from an EMBL/GenBank/DDBJ whole genome shotgun (WGS) entry which is preliminary data.</text>
</comment>
<name>A0AAD5SIZ3_9FUNG</name>
<gene>
    <name evidence="1" type="ORF">HK097_007839</name>
</gene>
<accession>A0AAD5SIZ3</accession>
<protein>
    <submittedName>
        <fullName evidence="1">Uncharacterized protein</fullName>
    </submittedName>
</protein>